<dbReference type="GO" id="GO:0019902">
    <property type="term" value="F:phosphatase binding"/>
    <property type="evidence" value="ECO:0007669"/>
    <property type="project" value="TreeGrafter"/>
</dbReference>
<reference evidence="2" key="1">
    <citation type="submission" date="2003-08" db="EMBL/GenBank/DDBJ databases">
        <authorList>
            <person name="Birren B."/>
            <person name="Nusbaum C."/>
            <person name="Abebe A."/>
            <person name="Abouelleil A."/>
            <person name="Adekoya E."/>
            <person name="Ait-zahra M."/>
            <person name="Allen N."/>
            <person name="Allen T."/>
            <person name="An P."/>
            <person name="Anderson M."/>
            <person name="Anderson S."/>
            <person name="Arachchi H."/>
            <person name="Armbruster J."/>
            <person name="Bachantsang P."/>
            <person name="Baldwin J."/>
            <person name="Barry A."/>
            <person name="Bayul T."/>
            <person name="Blitshsteyn B."/>
            <person name="Bloom T."/>
            <person name="Blye J."/>
            <person name="Boguslavskiy L."/>
            <person name="Borowsky M."/>
            <person name="Boukhgalter B."/>
            <person name="Brunache A."/>
            <person name="Butler J."/>
            <person name="Calixte N."/>
            <person name="Calvo S."/>
            <person name="Camarata J."/>
            <person name="Campo K."/>
            <person name="Chang J."/>
            <person name="Cheshatsang Y."/>
            <person name="Citroen M."/>
            <person name="Collymore A."/>
            <person name="Considine T."/>
            <person name="Cook A."/>
            <person name="Cooke P."/>
            <person name="Corum B."/>
            <person name="Cuomo C."/>
            <person name="David R."/>
            <person name="Dawoe T."/>
            <person name="Degray S."/>
            <person name="Dodge S."/>
            <person name="Dooley K."/>
            <person name="Dorje P."/>
            <person name="Dorjee K."/>
            <person name="Dorris L."/>
            <person name="Duffey N."/>
            <person name="Dupes A."/>
            <person name="Elkins T."/>
            <person name="Engels R."/>
            <person name="Erickson J."/>
            <person name="Farina A."/>
            <person name="Faro S."/>
            <person name="Ferreira P."/>
            <person name="Fischer H."/>
            <person name="Fitzgerald M."/>
            <person name="Foley K."/>
            <person name="Gage D."/>
            <person name="Galagan J."/>
            <person name="Gearin G."/>
            <person name="Gnerre S."/>
            <person name="Gnirke A."/>
            <person name="Goyette A."/>
            <person name="Graham J."/>
            <person name="Grandbois E."/>
            <person name="Gyaltsen K."/>
            <person name="Hafez N."/>
            <person name="Hagopian D."/>
            <person name="Hagos B."/>
            <person name="Hall J."/>
            <person name="Hatcher B."/>
            <person name="Heller A."/>
            <person name="Higgins H."/>
            <person name="Honan T."/>
            <person name="Horn A."/>
            <person name="Houde N."/>
            <person name="Hughes L."/>
            <person name="Hulme W."/>
            <person name="Husby E."/>
            <person name="Iliev I."/>
            <person name="Jaffe D."/>
            <person name="Jones C."/>
            <person name="Kamal M."/>
            <person name="Kamat A."/>
            <person name="Kamvysselis M."/>
            <person name="Karlsson E."/>
            <person name="Kells C."/>
            <person name="Kieu A."/>
            <person name="Kisner P."/>
            <person name="Kodira C."/>
            <person name="Kulbokas E."/>
            <person name="Labutti K."/>
            <person name="Lama D."/>
            <person name="Landers T."/>
            <person name="Leger J."/>
            <person name="Levine S."/>
            <person name="Lewis D."/>
            <person name="Lewis T."/>
            <person name="Lindblad-toh K."/>
            <person name="Liu X."/>
            <person name="Lokyitsang T."/>
            <person name="Lokyitsang Y."/>
            <person name="Lucien O."/>
            <person name="Lui A."/>
            <person name="Ma L.J."/>
            <person name="Mabbitt R."/>
            <person name="Macdonald J."/>
            <person name="Maclean C."/>
            <person name="Major J."/>
            <person name="Manning J."/>
            <person name="Marabella R."/>
            <person name="Maru K."/>
            <person name="Matthews C."/>
            <person name="Mauceli E."/>
            <person name="Mccarthy M."/>
            <person name="Mcdonough S."/>
            <person name="Mcghee T."/>
            <person name="Meldrim J."/>
            <person name="Meneus L."/>
            <person name="Mesirov J."/>
            <person name="Mihalev A."/>
            <person name="Mihova T."/>
            <person name="Mikkelsen T."/>
            <person name="Mlenga V."/>
            <person name="Moru K."/>
            <person name="Mozes J."/>
            <person name="Mulrain L."/>
            <person name="Munson G."/>
            <person name="Naylor J."/>
            <person name="Newes C."/>
            <person name="Nguyen C."/>
            <person name="Nguyen N."/>
            <person name="Nguyen T."/>
            <person name="Nicol R."/>
            <person name="Nielsen C."/>
            <person name="Nizzari M."/>
            <person name="Norbu C."/>
            <person name="Norbu N."/>
            <person name="O'donnell P."/>
            <person name="Okoawo O."/>
            <person name="O'leary S."/>
            <person name="Omotosho B."/>
            <person name="O'neill K."/>
            <person name="Osman S."/>
            <person name="Parker S."/>
            <person name="Perrin D."/>
            <person name="Phunkhang P."/>
            <person name="Piqani B."/>
            <person name="Purcell S."/>
            <person name="Rachupka T."/>
            <person name="Ramasamy U."/>
            <person name="Rameau R."/>
            <person name="Ray V."/>
            <person name="Raymond C."/>
            <person name="Retta R."/>
            <person name="Richardson S."/>
            <person name="Rise C."/>
            <person name="Rodriguez J."/>
            <person name="Rogers J."/>
            <person name="Rogov P."/>
            <person name="Rutman M."/>
            <person name="Schupbach R."/>
            <person name="Seaman C."/>
            <person name="Settipalli S."/>
            <person name="Sharpe T."/>
            <person name="Sheridan J."/>
            <person name="Sherpa N."/>
            <person name="Shi J."/>
            <person name="Smirnov S."/>
            <person name="Smith C."/>
            <person name="Sougnez C."/>
            <person name="Spencer B."/>
            <person name="Stalker J."/>
            <person name="Stange-thomann N."/>
            <person name="Stavropoulos S."/>
            <person name="Stetson K."/>
            <person name="Stone C."/>
            <person name="Stone S."/>
            <person name="Stubbs M."/>
            <person name="Talamas J."/>
            <person name="Tchuinga P."/>
            <person name="Tenzing P."/>
            <person name="Tesfaye S."/>
            <person name="Theodore J."/>
            <person name="Thoulutsang Y."/>
            <person name="Topham K."/>
            <person name="Towey S."/>
            <person name="Tsamla T."/>
            <person name="Tsomo N."/>
            <person name="Vallee D."/>
            <person name="Vassiliev H."/>
            <person name="Venkataraman V."/>
            <person name="Vinson J."/>
            <person name="Vo A."/>
            <person name="Wade C."/>
            <person name="Wang S."/>
            <person name="Wangchuk T."/>
            <person name="Wangdi T."/>
            <person name="Whittaker C."/>
            <person name="Wilkinson J."/>
            <person name="Wu Y."/>
            <person name="Wyman D."/>
            <person name="Yadav S."/>
            <person name="Yang S."/>
            <person name="Yang X."/>
            <person name="Yeager S."/>
            <person name="Yee E."/>
            <person name="Young G."/>
            <person name="Zainoun J."/>
            <person name="Zembeck L."/>
            <person name="Zimmer A."/>
            <person name="Zody M."/>
            <person name="Lander E."/>
        </authorList>
    </citation>
    <scope>NUCLEOTIDE SEQUENCE [LARGE SCALE GENOMIC DNA]</scope>
</reference>
<proteinExistence type="predicted"/>
<dbReference type="Proteomes" id="UP000007875">
    <property type="component" value="Unassembled WGS sequence"/>
</dbReference>
<evidence type="ECO:0000313" key="1">
    <source>
        <dbReference type="Ensembl" id="ENSCSAVP00000005149.1"/>
    </source>
</evidence>
<evidence type="ECO:0000313" key="2">
    <source>
        <dbReference type="Proteomes" id="UP000007875"/>
    </source>
</evidence>
<dbReference type="GeneTree" id="ENSGT00390000003127"/>
<name>H2YIK0_CIOSA</name>
<dbReference type="InterPro" id="IPR031410">
    <property type="entry name" value="SAXO4"/>
</dbReference>
<dbReference type="InParanoid" id="H2YIK0"/>
<accession>H2YIK0</accession>
<organism evidence="1 2">
    <name type="scientific">Ciona savignyi</name>
    <name type="common">Pacific transparent sea squirt</name>
    <dbReference type="NCBI Taxonomy" id="51511"/>
    <lineage>
        <taxon>Eukaryota</taxon>
        <taxon>Metazoa</taxon>
        <taxon>Chordata</taxon>
        <taxon>Tunicata</taxon>
        <taxon>Ascidiacea</taxon>
        <taxon>Phlebobranchia</taxon>
        <taxon>Cionidae</taxon>
        <taxon>Ciona</taxon>
    </lineage>
</organism>
<dbReference type="PANTHER" id="PTHR34349">
    <property type="entry name" value="PROTEIN PHOSPHATASE 1 REGULATORY SUBUNIT 32"/>
    <property type="match status" value="1"/>
</dbReference>
<dbReference type="STRING" id="51511.ENSCSAVP00000005149"/>
<keyword evidence="2" id="KW-1185">Reference proteome</keyword>
<dbReference type="AlphaFoldDB" id="H2YIK0"/>
<reference evidence="1" key="2">
    <citation type="submission" date="2025-08" db="UniProtKB">
        <authorList>
            <consortium name="Ensembl"/>
        </authorList>
    </citation>
    <scope>IDENTIFICATION</scope>
</reference>
<dbReference type="OMA" id="HDRHFAA"/>
<dbReference type="PANTHER" id="PTHR34349:SF1">
    <property type="entry name" value="PROTEIN PHOSPHATASE 1 REGULATORY SUBUNIT 32"/>
    <property type="match status" value="1"/>
</dbReference>
<dbReference type="Pfam" id="PF15691">
    <property type="entry name" value="PPP1R32"/>
    <property type="match status" value="1"/>
</dbReference>
<sequence>MGKLRNGPPVSVIKCSGGADNNKLNFYSSTYSSCYGKEGFTARSPKPQGTGYLANFRPAINYSAGLDKLDNAQVGKLLCDNYNTSYKQHKPYYSGSDGNDKLPLRVFRTETGFTQKVPITTADSKVVHQSRLESLDTYKYRPLLHKLNNKRVGHLDEGSLNIVTETNTCYKGEPSQRMATHLKDVGVKEPSGFTHYHHFDPVQYLHRAPYAGERSYINRPTGFSQSQVKYLNWPNMTGREMNTGVCKRAQRDNGYSYETARPRFVNRVPDDSFTKLQQVPPPMANRIRKQDPCEFVNMTLGANHSTLATAWFKGAQPARSGVRDMGSVGRKEFSGYSTNNDRYVEIKDNRSRFTTHYDAKYGESLCERKYKGWADASEARKPTNGFTKSNKVHSYGDGRRFNERSFENYHPLVSKVIKMENPGYVDNTRNMKRIEAF</sequence>
<dbReference type="eggNOG" id="ENOG502QR8X">
    <property type="taxonomic scope" value="Eukaryota"/>
</dbReference>
<protein>
    <submittedName>
        <fullName evidence="1">Uncharacterized protein</fullName>
    </submittedName>
</protein>
<dbReference type="HOGENOM" id="CLU_686162_0_0_1"/>
<reference evidence="1" key="3">
    <citation type="submission" date="2025-09" db="UniProtKB">
        <authorList>
            <consortium name="Ensembl"/>
        </authorList>
    </citation>
    <scope>IDENTIFICATION</scope>
</reference>
<dbReference type="Ensembl" id="ENSCSAVT00000005220.1">
    <property type="protein sequence ID" value="ENSCSAVP00000005149.1"/>
    <property type="gene ID" value="ENSCSAVG00000003076.1"/>
</dbReference>